<organism evidence="1 2">
    <name type="scientific">marine gamma proteobacterium HTCC2143</name>
    <dbReference type="NCBI Taxonomy" id="247633"/>
    <lineage>
        <taxon>Bacteria</taxon>
        <taxon>Pseudomonadati</taxon>
        <taxon>Pseudomonadota</taxon>
        <taxon>Gammaproteobacteria</taxon>
        <taxon>Cellvibrionales</taxon>
        <taxon>Spongiibacteraceae</taxon>
        <taxon>BD1-7 clade</taxon>
    </lineage>
</organism>
<proteinExistence type="predicted"/>
<accession>A0YE91</accession>
<gene>
    <name evidence="1" type="ORF">GP2143_02349</name>
</gene>
<protein>
    <recommendedName>
        <fullName evidence="3">Amine oxidase domain-containing protein</fullName>
    </recommendedName>
</protein>
<reference evidence="1 2" key="1">
    <citation type="journal article" date="2010" name="J. Bacteriol.">
        <title>Genome sequence of the oligotrophic marine Gammaproteobacterium HTCC2143, isolated from the Oregon Coast.</title>
        <authorList>
            <person name="Oh H.M."/>
            <person name="Kang I."/>
            <person name="Ferriera S."/>
            <person name="Giovannoni S.J."/>
            <person name="Cho J.C."/>
        </authorList>
    </citation>
    <scope>NUCLEOTIDE SEQUENCE [LARGE SCALE GENOMIC DNA]</scope>
    <source>
        <strain evidence="1 2">HTCC2143</strain>
    </source>
</reference>
<sequence>MNRLFAATGFVPKKDIRGIILNRWGHAFVTPQPGFFFDTATRTAPRNTVMKGYGRISFGHAELEGFQHWGPAADQGRRAMTQALKNG</sequence>
<dbReference type="EMBL" id="AAVT01000006">
    <property type="protein sequence ID" value="EAW30727.1"/>
    <property type="molecule type" value="Genomic_DNA"/>
</dbReference>
<evidence type="ECO:0000313" key="1">
    <source>
        <dbReference type="EMBL" id="EAW30727.1"/>
    </source>
</evidence>
<keyword evidence="2" id="KW-1185">Reference proteome</keyword>
<dbReference type="Proteomes" id="UP000004931">
    <property type="component" value="Unassembled WGS sequence"/>
</dbReference>
<dbReference type="OrthoDB" id="231484at2"/>
<evidence type="ECO:0000313" key="2">
    <source>
        <dbReference type="Proteomes" id="UP000004931"/>
    </source>
</evidence>
<comment type="caution">
    <text evidence="1">The sequence shown here is derived from an EMBL/GenBank/DDBJ whole genome shotgun (WGS) entry which is preliminary data.</text>
</comment>
<dbReference type="eggNOG" id="COG1233">
    <property type="taxonomic scope" value="Bacteria"/>
</dbReference>
<name>A0YE91_9GAMM</name>
<dbReference type="AlphaFoldDB" id="A0YE91"/>
<dbReference type="STRING" id="247633.GP2143_02349"/>
<evidence type="ECO:0008006" key="3">
    <source>
        <dbReference type="Google" id="ProtNLM"/>
    </source>
</evidence>